<gene>
    <name evidence="7" type="ORF">DW018_02700</name>
</gene>
<keyword evidence="4" id="KW-0812">Transmembrane</keyword>
<feature type="domain" description="SpaA-like prealbumin fold" evidence="6">
    <location>
        <begin position="625"/>
        <end position="725"/>
    </location>
</feature>
<comment type="similarity">
    <text evidence="1">Belongs to the serine-aspartate repeat-containing protein (SDr) family.</text>
</comment>
<evidence type="ECO:0000313" key="7">
    <source>
        <dbReference type="EMBL" id="RHL47047.1"/>
    </source>
</evidence>
<keyword evidence="4" id="KW-1133">Transmembrane helix</keyword>
<feature type="chain" id="PRO_5038575867" description="SpaA-like prealbumin fold domain-containing protein" evidence="5">
    <location>
        <begin position="23"/>
        <end position="1398"/>
    </location>
</feature>
<proteinExistence type="inferred from homology"/>
<dbReference type="RefSeq" id="WP_118379225.1">
    <property type="nucleotide sequence ID" value="NZ_CABJDQ010000002.1"/>
</dbReference>
<dbReference type="Gene3D" id="2.60.40.10">
    <property type="entry name" value="Immunoglobulins"/>
    <property type="match status" value="8"/>
</dbReference>
<dbReference type="Pfam" id="PF17802">
    <property type="entry name" value="SpaA"/>
    <property type="match status" value="5"/>
</dbReference>
<evidence type="ECO:0000256" key="4">
    <source>
        <dbReference type="SAM" id="Phobius"/>
    </source>
</evidence>
<evidence type="ECO:0000259" key="6">
    <source>
        <dbReference type="Pfam" id="PF17802"/>
    </source>
</evidence>
<evidence type="ECO:0000256" key="2">
    <source>
        <dbReference type="ARBA" id="ARBA00022525"/>
    </source>
</evidence>
<keyword evidence="3 5" id="KW-0732">Signal</keyword>
<organism evidence="7 8">
    <name type="scientific">Eubacterium ventriosum</name>
    <dbReference type="NCBI Taxonomy" id="39496"/>
    <lineage>
        <taxon>Bacteria</taxon>
        <taxon>Bacillati</taxon>
        <taxon>Bacillota</taxon>
        <taxon>Clostridia</taxon>
        <taxon>Eubacteriales</taxon>
        <taxon>Eubacteriaceae</taxon>
        <taxon>Eubacterium</taxon>
    </lineage>
</organism>
<evidence type="ECO:0000313" key="8">
    <source>
        <dbReference type="Proteomes" id="UP000283314"/>
    </source>
</evidence>
<feature type="domain" description="SpaA-like prealbumin fold" evidence="6">
    <location>
        <begin position="919"/>
        <end position="1030"/>
    </location>
</feature>
<dbReference type="GeneID" id="66466142"/>
<evidence type="ECO:0000256" key="3">
    <source>
        <dbReference type="ARBA" id="ARBA00022729"/>
    </source>
</evidence>
<dbReference type="PANTHER" id="PTHR36108">
    <property type="entry name" value="COLOSSIN-B-RELATED"/>
    <property type="match status" value="1"/>
</dbReference>
<evidence type="ECO:0000256" key="5">
    <source>
        <dbReference type="SAM" id="SignalP"/>
    </source>
</evidence>
<feature type="domain" description="SpaA-like prealbumin fold" evidence="6">
    <location>
        <begin position="1264"/>
        <end position="1349"/>
    </location>
</feature>
<reference evidence="7 8" key="1">
    <citation type="submission" date="2018-08" db="EMBL/GenBank/DDBJ databases">
        <title>A genome reference for cultivated species of the human gut microbiota.</title>
        <authorList>
            <person name="Zou Y."/>
            <person name="Xue W."/>
            <person name="Luo G."/>
        </authorList>
    </citation>
    <scope>NUCLEOTIDE SEQUENCE [LARGE SCALE GENOMIC DNA]</scope>
    <source>
        <strain evidence="7 8">AF37-4</strain>
    </source>
</reference>
<feature type="transmembrane region" description="Helical" evidence="4">
    <location>
        <begin position="1367"/>
        <end position="1385"/>
    </location>
</feature>
<keyword evidence="2" id="KW-0964">Secreted</keyword>
<keyword evidence="4" id="KW-0472">Membrane</keyword>
<feature type="domain" description="SpaA-like prealbumin fold" evidence="6">
    <location>
        <begin position="1174"/>
        <end position="1261"/>
    </location>
</feature>
<dbReference type="Proteomes" id="UP000283314">
    <property type="component" value="Unassembled WGS sequence"/>
</dbReference>
<evidence type="ECO:0000256" key="1">
    <source>
        <dbReference type="ARBA" id="ARBA00007257"/>
    </source>
</evidence>
<dbReference type="EMBL" id="QROT01000002">
    <property type="protein sequence ID" value="RHL47047.1"/>
    <property type="molecule type" value="Genomic_DNA"/>
</dbReference>
<dbReference type="InterPro" id="IPR041033">
    <property type="entry name" value="SpaA_PFL_dom_1"/>
</dbReference>
<feature type="signal peptide" evidence="5">
    <location>
        <begin position="1"/>
        <end position="22"/>
    </location>
</feature>
<protein>
    <recommendedName>
        <fullName evidence="6">SpaA-like prealbumin fold domain-containing protein</fullName>
    </recommendedName>
</protein>
<dbReference type="PANTHER" id="PTHR36108:SF13">
    <property type="entry name" value="COLOSSIN-B-RELATED"/>
    <property type="match status" value="1"/>
</dbReference>
<feature type="domain" description="SpaA-like prealbumin fold" evidence="6">
    <location>
        <begin position="430"/>
        <end position="503"/>
    </location>
</feature>
<accession>A0A415LF15</accession>
<comment type="caution">
    <text evidence="7">The sequence shown here is derived from an EMBL/GenBank/DDBJ whole genome shotgun (WGS) entry which is preliminary data.</text>
</comment>
<sequence length="1398" mass="158292">MNKIKRIVAMMLAIVMSITVLPQSTKKVQAATGKASLVNIGQLGTVNIGEKSESGTWLKTMVNGKPVFCQDLGKACHTGDVYVSSNDEISSDNSNKKISVEAKTGYWYAYVKKKANKAWVYAQCLIWSAEEGRTGESHLKDVIKQVRNNTGYYNDKTVNEIYNQIFNIDHTVICSISKWTSSAYSRQVLMEINSTDEEEDYKYYPLNDTLRYRQRITLTKKDEDNKALPKVKFLLTAKNVKELYSFKFNGWGDAESGDVDEDQSRFEIEALTDSNGKITYKFDYQIQSEDYYYCRADDLKEMTDSAKKEIKNKLDDEGYKYARDLSKRGAEKLIQSDLDKQMKVINNKYVVKELDAGNANIIAQGSIAKGVTITIQSDKSWVKENGVWPDTSSGKYGSYEKAYQFNVVNNYKKVKLTAIKKDNETGEVAQGDATLAGAVYGMYEDYGCTKLLKKYTTDSRNQFETDYVRCGSDYYLKEIVPPVGYLKNDKVYKIHEDGQEYTAEYNSAKLKLELGEDVVKGKVSIIKGKGNGNAGIVSPEVNAQFQVYIASSGSYDKAKDTEKDLLKTNSEGYAITKELPYGTYIVHQISGDDETEYCPDFYVDIKEQGKTYKYLLNNPEFTAYLKIVKKDAQTKKTVLKPNTTYQIYKVNDDGTEMIVKQSYNNGNKIITVDRFVSDDTGEIITYEKLKAGKYRVYEVQGPEGFKNNKSFINIEITNKSYKTMRDKDGNEYLYAEYEYYNDETYGKFTIKKTGPGLTGFEYETIMKTLNIDSFIYTNAMNVSLQQNPFKYEDVMLNDVVFELYAKEDIVTQDGQNTTWFKAGELVATITTGSGAEFMSDCNGICKAKLEENGAVTLDVPLGEYEIKEVKTTYGHVLQSTNSWNLKFVWNSQDEEYVSDISDNTQDGVLDIRNELVSTEVRVTKKDARTSKPVPDTTFGFYTKDNIYDKDGNVILKAGSKITEVKTDKDGKAIIPFSVPVMGEGYGEKDLPINSGDYYFLEENISDSYYISEEPIFVHLEYKNQETQIVTAEAKVVNQQTEVEVDKLMIASSVEIPNCHLKISDENGNEIVSWITGDKDSIIVNEKLEEMGYFNFEAKMNENGNIKINGLLHDKEYVLTETKPADGFVSATDISFMLKLKIEKADYLTQIFIKENEKFVPSISNKLVMYDDTTKIEFSKTEITGEKEIPGCELEVTDKETGQVMDKWISSKDKHIVEGKYVVGKTYMFTEKRPASGFATAESVEFKISDTGNIQQVSMKDDTIKIQFSKIASDTKKLLPGAKYKVLDSKGKKVCEFTTKKKETVLNGILCAGETYTFVEQQAPEHYKKAKNVKITVKDTGKIQKIKVVDECIPEVPDTPQTGHNKSIYLYVLALLFGTGVLAKCLNVKNRYRKKQDEE</sequence>
<dbReference type="InterPro" id="IPR013783">
    <property type="entry name" value="Ig-like_fold"/>
</dbReference>
<name>A0A415LF15_9FIRM</name>